<comment type="caution">
    <text evidence="1">The sequence shown here is derived from an EMBL/GenBank/DDBJ whole genome shotgun (WGS) entry which is preliminary data.</text>
</comment>
<keyword evidence="2" id="KW-1185">Reference proteome</keyword>
<name>A0A7Z9BN57_9CYAN</name>
<proteinExistence type="predicted"/>
<gene>
    <name evidence="1" type="ORF">PL8927_480031</name>
</gene>
<reference evidence="1" key="1">
    <citation type="submission" date="2019-10" db="EMBL/GenBank/DDBJ databases">
        <authorList>
            <consortium name="Genoscope - CEA"/>
            <person name="William W."/>
        </authorList>
    </citation>
    <scope>NUCLEOTIDE SEQUENCE [LARGE SCALE GENOMIC DNA]</scope>
    <source>
        <strain evidence="1">BBR_PRJEB10992</strain>
    </source>
</reference>
<evidence type="ECO:0000313" key="2">
    <source>
        <dbReference type="Proteomes" id="UP000184550"/>
    </source>
</evidence>
<sequence>MNPPLTWVIVERGTSRRCKLRKTRIDTHETVYLRNQPKINLMANLPEVDRSCLAVYLLPRLHL</sequence>
<dbReference type="AlphaFoldDB" id="A0A7Z9BN57"/>
<accession>A0A7Z9BN57</accession>
<protein>
    <submittedName>
        <fullName evidence="1">Uncharacterized protein</fullName>
    </submittedName>
</protein>
<dbReference type="EMBL" id="CZCU02000122">
    <property type="protein sequence ID" value="VXD15452.1"/>
    <property type="molecule type" value="Genomic_DNA"/>
</dbReference>
<organism evidence="1 2">
    <name type="scientific">Planktothrix serta PCC 8927</name>
    <dbReference type="NCBI Taxonomy" id="671068"/>
    <lineage>
        <taxon>Bacteria</taxon>
        <taxon>Bacillati</taxon>
        <taxon>Cyanobacteriota</taxon>
        <taxon>Cyanophyceae</taxon>
        <taxon>Oscillatoriophycideae</taxon>
        <taxon>Oscillatoriales</taxon>
        <taxon>Microcoleaceae</taxon>
        <taxon>Planktothrix</taxon>
    </lineage>
</organism>
<dbReference type="Proteomes" id="UP000184550">
    <property type="component" value="Unassembled WGS sequence"/>
</dbReference>
<evidence type="ECO:0000313" key="1">
    <source>
        <dbReference type="EMBL" id="VXD15452.1"/>
    </source>
</evidence>